<dbReference type="EMBL" id="JARIHO010000013">
    <property type="protein sequence ID" value="KAJ7351467.1"/>
    <property type="molecule type" value="Genomic_DNA"/>
</dbReference>
<keyword evidence="2" id="KW-1185">Reference proteome</keyword>
<reference evidence="1" key="1">
    <citation type="submission" date="2023-03" db="EMBL/GenBank/DDBJ databases">
        <title>Massive genome expansion in bonnet fungi (Mycena s.s.) driven by repeated elements and novel gene families across ecological guilds.</title>
        <authorList>
            <consortium name="Lawrence Berkeley National Laboratory"/>
            <person name="Harder C.B."/>
            <person name="Miyauchi S."/>
            <person name="Viragh M."/>
            <person name="Kuo A."/>
            <person name="Thoen E."/>
            <person name="Andreopoulos B."/>
            <person name="Lu D."/>
            <person name="Skrede I."/>
            <person name="Drula E."/>
            <person name="Henrissat B."/>
            <person name="Morin E."/>
            <person name="Kohler A."/>
            <person name="Barry K."/>
            <person name="LaButti K."/>
            <person name="Morin E."/>
            <person name="Salamov A."/>
            <person name="Lipzen A."/>
            <person name="Mereny Z."/>
            <person name="Hegedus B."/>
            <person name="Baldrian P."/>
            <person name="Stursova M."/>
            <person name="Weitz H."/>
            <person name="Taylor A."/>
            <person name="Grigoriev I.V."/>
            <person name="Nagy L.G."/>
            <person name="Martin F."/>
            <person name="Kauserud H."/>
        </authorList>
    </citation>
    <scope>NUCLEOTIDE SEQUENCE</scope>
    <source>
        <strain evidence="1">CBHHK002</strain>
    </source>
</reference>
<comment type="caution">
    <text evidence="1">The sequence shown here is derived from an EMBL/GenBank/DDBJ whole genome shotgun (WGS) entry which is preliminary data.</text>
</comment>
<name>A0AAD7A7R4_9AGAR</name>
<dbReference type="Proteomes" id="UP001218218">
    <property type="component" value="Unassembled WGS sequence"/>
</dbReference>
<evidence type="ECO:0000313" key="1">
    <source>
        <dbReference type="EMBL" id="KAJ7351467.1"/>
    </source>
</evidence>
<gene>
    <name evidence="1" type="ORF">DFH08DRAFT_957782</name>
</gene>
<dbReference type="AlphaFoldDB" id="A0AAD7A7R4"/>
<organism evidence="1 2">
    <name type="scientific">Mycena albidolilacea</name>
    <dbReference type="NCBI Taxonomy" id="1033008"/>
    <lineage>
        <taxon>Eukaryota</taxon>
        <taxon>Fungi</taxon>
        <taxon>Dikarya</taxon>
        <taxon>Basidiomycota</taxon>
        <taxon>Agaricomycotina</taxon>
        <taxon>Agaricomycetes</taxon>
        <taxon>Agaricomycetidae</taxon>
        <taxon>Agaricales</taxon>
        <taxon>Marasmiineae</taxon>
        <taxon>Mycenaceae</taxon>
        <taxon>Mycena</taxon>
    </lineage>
</organism>
<proteinExistence type="predicted"/>
<protein>
    <submittedName>
        <fullName evidence="1">Uncharacterized protein</fullName>
    </submittedName>
</protein>
<sequence length="241" mass="26908">MGENEQQEREFEDFYGPGLGGRVILTNPAPFTVEWMPAAVVVRRPFAPILPQLHKFDVTAFKRFHTPANQLISLREDAKDKWHVDRTLFVPLACSVEAPSITLAFAPTHGPCTIGVALTELELSRGLPDPRKPISLRSQGPRVINLVFTPLVVEDGAGKHITLRAFAKRIAMIFCRFIKNHGDEYVPPVGRRGWRLGEGGIGYEQLRLLEVFSEDGENFHARMGVVPLRTGLIIVPDAIRL</sequence>
<accession>A0AAD7A7R4</accession>
<evidence type="ECO:0000313" key="2">
    <source>
        <dbReference type="Proteomes" id="UP001218218"/>
    </source>
</evidence>